<organism evidence="3 4">
    <name type="scientific">Phytomonospora endophytica</name>
    <dbReference type="NCBI Taxonomy" id="714109"/>
    <lineage>
        <taxon>Bacteria</taxon>
        <taxon>Bacillati</taxon>
        <taxon>Actinomycetota</taxon>
        <taxon>Actinomycetes</taxon>
        <taxon>Micromonosporales</taxon>
        <taxon>Micromonosporaceae</taxon>
        <taxon>Phytomonospora</taxon>
    </lineage>
</organism>
<proteinExistence type="predicted"/>
<dbReference type="EMBL" id="JACHGT010000015">
    <property type="protein sequence ID" value="MBB6038233.1"/>
    <property type="molecule type" value="Genomic_DNA"/>
</dbReference>
<evidence type="ECO:0000313" key="3">
    <source>
        <dbReference type="EMBL" id="MBB6038233.1"/>
    </source>
</evidence>
<dbReference type="AlphaFoldDB" id="A0A841FTX2"/>
<evidence type="ECO:0000256" key="2">
    <source>
        <dbReference type="SAM" id="Phobius"/>
    </source>
</evidence>
<feature type="region of interest" description="Disordered" evidence="1">
    <location>
        <begin position="60"/>
        <end position="80"/>
    </location>
</feature>
<dbReference type="Proteomes" id="UP000548476">
    <property type="component" value="Unassembled WGS sequence"/>
</dbReference>
<evidence type="ECO:0000313" key="4">
    <source>
        <dbReference type="Proteomes" id="UP000548476"/>
    </source>
</evidence>
<keyword evidence="2" id="KW-0812">Transmembrane</keyword>
<sequence>MEFISIWTARIGLATLAAGSLAFLLGIATGTPTLLVTGLAAVGLSFATCSIAMKLHRIEPRPRTRPARSADDTKGHGLAA</sequence>
<keyword evidence="4" id="KW-1185">Reference proteome</keyword>
<feature type="transmembrane region" description="Helical" evidence="2">
    <location>
        <begin position="7"/>
        <end position="28"/>
    </location>
</feature>
<comment type="caution">
    <text evidence="3">The sequence shown here is derived from an EMBL/GenBank/DDBJ whole genome shotgun (WGS) entry which is preliminary data.</text>
</comment>
<name>A0A841FTX2_9ACTN</name>
<dbReference type="RefSeq" id="WP_184791020.1">
    <property type="nucleotide sequence ID" value="NZ_BONT01000047.1"/>
</dbReference>
<evidence type="ECO:0000256" key="1">
    <source>
        <dbReference type="SAM" id="MobiDB-lite"/>
    </source>
</evidence>
<gene>
    <name evidence="3" type="ORF">HNR73_006113</name>
</gene>
<protein>
    <submittedName>
        <fullName evidence="3">Uncharacterized protein</fullName>
    </submittedName>
</protein>
<keyword evidence="2" id="KW-0472">Membrane</keyword>
<accession>A0A841FTX2</accession>
<reference evidence="3 4" key="1">
    <citation type="submission" date="2020-08" db="EMBL/GenBank/DDBJ databases">
        <title>Genomic Encyclopedia of Type Strains, Phase IV (KMG-IV): sequencing the most valuable type-strain genomes for metagenomic binning, comparative biology and taxonomic classification.</title>
        <authorList>
            <person name="Goeker M."/>
        </authorList>
    </citation>
    <scope>NUCLEOTIDE SEQUENCE [LARGE SCALE GENOMIC DNA]</scope>
    <source>
        <strain evidence="3 4">YIM 65646</strain>
    </source>
</reference>
<keyword evidence="2" id="KW-1133">Transmembrane helix</keyword>
<feature type="transmembrane region" description="Helical" evidence="2">
    <location>
        <begin position="34"/>
        <end position="55"/>
    </location>
</feature>